<comment type="subunit">
    <text evidence="3">F-type ATPases have 2 components, CF(1) - the catalytic core - and CF(0) - the membrane proton channel.</text>
</comment>
<dbReference type="Pfam" id="PF00895">
    <property type="entry name" value="ATP-synt_8"/>
    <property type="match status" value="1"/>
</dbReference>
<evidence type="ECO:0000256" key="6">
    <source>
        <dbReference type="ARBA" id="ARBA00022692"/>
    </source>
</evidence>
<keyword evidence="6 12" id="KW-0812">Transmembrane</keyword>
<sequence>MPQMSPLLWLNLFIMFSVTFLVFMSVNYFMKVPSKLSSSQGLIKHTKMTWKW</sequence>
<keyword evidence="8 13" id="KW-1133">Transmembrane helix</keyword>
<comment type="similarity">
    <text evidence="2 12">Belongs to the ATPase protein 8 family.</text>
</comment>
<evidence type="ECO:0000256" key="5">
    <source>
        <dbReference type="ARBA" id="ARBA00022547"/>
    </source>
</evidence>
<evidence type="ECO:0000256" key="11">
    <source>
        <dbReference type="ARBA" id="ARBA00023136"/>
    </source>
</evidence>
<dbReference type="InterPro" id="IPR001421">
    <property type="entry name" value="ATP8_metazoa"/>
</dbReference>
<dbReference type="GO" id="GO:0031966">
    <property type="term" value="C:mitochondrial membrane"/>
    <property type="evidence" value="ECO:0007669"/>
    <property type="project" value="UniProtKB-SubCell"/>
</dbReference>
<evidence type="ECO:0000256" key="3">
    <source>
        <dbReference type="ARBA" id="ARBA00011291"/>
    </source>
</evidence>
<dbReference type="RefSeq" id="YP_004934988.1">
    <property type="nucleotide sequence ID" value="NC_016184.1"/>
</dbReference>
<keyword evidence="9 12" id="KW-0406">Ion transport</keyword>
<name>G7YZH9_9EUCA</name>
<comment type="subcellular location">
    <subcellularLocation>
        <location evidence="1 12">Mitochondrion membrane</location>
        <topology evidence="1 12">Single-pass membrane protein</topology>
    </subcellularLocation>
</comment>
<geneLocation type="mitochondrion" evidence="14"/>
<evidence type="ECO:0000256" key="10">
    <source>
        <dbReference type="ARBA" id="ARBA00023128"/>
    </source>
</evidence>
<dbReference type="EMBL" id="EU587005">
    <property type="protein sequence ID" value="ACB37872.1"/>
    <property type="molecule type" value="Genomic_DNA"/>
</dbReference>
<evidence type="ECO:0000256" key="2">
    <source>
        <dbReference type="ARBA" id="ARBA00008892"/>
    </source>
</evidence>
<gene>
    <name evidence="14" type="primary">ATP8</name>
</gene>
<proteinExistence type="inferred from homology"/>
<dbReference type="GO" id="GO:0015986">
    <property type="term" value="P:proton motive force-driven ATP synthesis"/>
    <property type="evidence" value="ECO:0007669"/>
    <property type="project" value="InterPro"/>
</dbReference>
<protein>
    <recommendedName>
        <fullName evidence="12">ATP synthase complex subunit 8</fullName>
    </recommendedName>
</protein>
<keyword evidence="4 12" id="KW-0813">Transport</keyword>
<reference evidence="14" key="1">
    <citation type="journal article" date="2011" name="Genome">
        <title>The complete mitochondrial genome sequence of Euphausia pacifica (Malacostraca: Euphausiacea) reveals a novel gene order and unusual tandem repeats.</title>
        <authorList>
            <person name="Shen X."/>
            <person name="Wang H."/>
            <person name="Wang M."/>
            <person name="Liu B."/>
        </authorList>
    </citation>
    <scope>NUCLEOTIDE SEQUENCE</scope>
</reference>
<organism evidence="14">
    <name type="scientific">Euphausia pacifica</name>
    <name type="common">North Pacific krill</name>
    <dbReference type="NCBI Taxonomy" id="102976"/>
    <lineage>
        <taxon>Eukaryota</taxon>
        <taxon>Metazoa</taxon>
        <taxon>Ecdysozoa</taxon>
        <taxon>Arthropoda</taxon>
        <taxon>Crustacea</taxon>
        <taxon>Multicrustacea</taxon>
        <taxon>Malacostraca</taxon>
        <taxon>Eumalacostraca</taxon>
        <taxon>Eucarida</taxon>
        <taxon>Euphausiacea</taxon>
        <taxon>Euphausiidae</taxon>
        <taxon>Euphausia</taxon>
    </lineage>
</organism>
<evidence type="ECO:0000256" key="12">
    <source>
        <dbReference type="RuleBase" id="RU003661"/>
    </source>
</evidence>
<dbReference type="GO" id="GO:0045259">
    <property type="term" value="C:proton-transporting ATP synthase complex"/>
    <property type="evidence" value="ECO:0007669"/>
    <property type="project" value="UniProtKB-KW"/>
</dbReference>
<dbReference type="CTD" id="4509"/>
<keyword evidence="5 12" id="KW-0138">CF(0)</keyword>
<evidence type="ECO:0000256" key="13">
    <source>
        <dbReference type="SAM" id="Phobius"/>
    </source>
</evidence>
<evidence type="ECO:0000256" key="9">
    <source>
        <dbReference type="ARBA" id="ARBA00023065"/>
    </source>
</evidence>
<dbReference type="GeneID" id="11341184"/>
<evidence type="ECO:0000256" key="8">
    <source>
        <dbReference type="ARBA" id="ARBA00022989"/>
    </source>
</evidence>
<dbReference type="AlphaFoldDB" id="G7YZH9"/>
<evidence type="ECO:0000256" key="4">
    <source>
        <dbReference type="ARBA" id="ARBA00022448"/>
    </source>
</evidence>
<feature type="transmembrane region" description="Helical" evidence="13">
    <location>
        <begin position="6"/>
        <end position="30"/>
    </location>
</feature>
<accession>G7YZH9</accession>
<evidence type="ECO:0000313" key="14">
    <source>
        <dbReference type="EMBL" id="ACB37872.1"/>
    </source>
</evidence>
<keyword evidence="7 12" id="KW-0375">Hydrogen ion transport</keyword>
<evidence type="ECO:0000256" key="7">
    <source>
        <dbReference type="ARBA" id="ARBA00022781"/>
    </source>
</evidence>
<keyword evidence="10 12" id="KW-0496">Mitochondrion</keyword>
<evidence type="ECO:0000256" key="1">
    <source>
        <dbReference type="ARBA" id="ARBA00004304"/>
    </source>
</evidence>
<keyword evidence="11 13" id="KW-0472">Membrane</keyword>
<dbReference type="GO" id="GO:0015078">
    <property type="term" value="F:proton transmembrane transporter activity"/>
    <property type="evidence" value="ECO:0007669"/>
    <property type="project" value="InterPro"/>
</dbReference>